<gene>
    <name evidence="2" type="ORF">HDK90DRAFT_149035</name>
</gene>
<evidence type="ECO:0000313" key="3">
    <source>
        <dbReference type="Proteomes" id="UP001492380"/>
    </source>
</evidence>
<dbReference type="Proteomes" id="UP001492380">
    <property type="component" value="Unassembled WGS sequence"/>
</dbReference>
<dbReference type="EMBL" id="JBBWRZ010000002">
    <property type="protein sequence ID" value="KAK8244206.1"/>
    <property type="molecule type" value="Genomic_DNA"/>
</dbReference>
<feature type="compositionally biased region" description="Low complexity" evidence="1">
    <location>
        <begin position="116"/>
        <end position="139"/>
    </location>
</feature>
<evidence type="ECO:0000313" key="2">
    <source>
        <dbReference type="EMBL" id="KAK8244206.1"/>
    </source>
</evidence>
<protein>
    <submittedName>
        <fullName evidence="2">Uncharacterized protein</fullName>
    </submittedName>
</protein>
<sequence length="256" mass="29278">MNGVVKGQSDSKVASQQMTEILHHEIQDHFAWKDAVISSSLLFLFGPRRQLSPKACAESCCHSSKQKRRPQAWMCEYLRAASPWLEKERVTSPVCIRHTTTISTLQRFFPIIQTRQRSSCTSSDSSTRTTTNRSSSSRQTGRDLPHHNHPWKHCCVSWSENLTGRWLVDLPPLSHRRHAPHSFGQLRHGRESCVSGLLTDAGESRVQSRSQRLSQFGARATVLRRFFGARCPRALIEFRLFRLKGSKKKELAQMNQ</sequence>
<evidence type="ECO:0000256" key="1">
    <source>
        <dbReference type="SAM" id="MobiDB-lite"/>
    </source>
</evidence>
<reference evidence="2 3" key="1">
    <citation type="submission" date="2024-04" db="EMBL/GenBank/DDBJ databases">
        <title>Phyllosticta paracitricarpa is synonymous to the EU quarantine fungus P. citricarpa based on phylogenomic analyses.</title>
        <authorList>
            <consortium name="Lawrence Berkeley National Laboratory"/>
            <person name="Van Ingen-Buijs V.A."/>
            <person name="Van Westerhoven A.C."/>
            <person name="Haridas S."/>
            <person name="Skiadas P."/>
            <person name="Martin F."/>
            <person name="Groenewald J.Z."/>
            <person name="Crous P.W."/>
            <person name="Seidl M.F."/>
        </authorList>
    </citation>
    <scope>NUCLEOTIDE SEQUENCE [LARGE SCALE GENOMIC DNA]</scope>
    <source>
        <strain evidence="2 3">CBS 123374</strain>
    </source>
</reference>
<organism evidence="2 3">
    <name type="scientific">Phyllosticta capitalensis</name>
    <dbReference type="NCBI Taxonomy" id="121624"/>
    <lineage>
        <taxon>Eukaryota</taxon>
        <taxon>Fungi</taxon>
        <taxon>Dikarya</taxon>
        <taxon>Ascomycota</taxon>
        <taxon>Pezizomycotina</taxon>
        <taxon>Dothideomycetes</taxon>
        <taxon>Dothideomycetes incertae sedis</taxon>
        <taxon>Botryosphaeriales</taxon>
        <taxon>Phyllostictaceae</taxon>
        <taxon>Phyllosticta</taxon>
    </lineage>
</organism>
<proteinExistence type="predicted"/>
<feature type="region of interest" description="Disordered" evidence="1">
    <location>
        <begin position="116"/>
        <end position="145"/>
    </location>
</feature>
<name>A0ABR1YZR3_9PEZI</name>
<comment type="caution">
    <text evidence="2">The sequence shown here is derived from an EMBL/GenBank/DDBJ whole genome shotgun (WGS) entry which is preliminary data.</text>
</comment>
<accession>A0ABR1YZR3</accession>
<keyword evidence="3" id="KW-1185">Reference proteome</keyword>